<reference evidence="1 2" key="1">
    <citation type="journal article" date="2010" name="Science">
        <title>Genomic comparison of the ants Camponotus floridanus and Harpegnathos saltator.</title>
        <authorList>
            <person name="Bonasio R."/>
            <person name="Zhang G."/>
            <person name="Ye C."/>
            <person name="Mutti N.S."/>
            <person name="Fang X."/>
            <person name="Qin N."/>
            <person name="Donahue G."/>
            <person name="Yang P."/>
            <person name="Li Q."/>
            <person name="Li C."/>
            <person name="Zhang P."/>
            <person name="Huang Z."/>
            <person name="Berger S.L."/>
            <person name="Reinberg D."/>
            <person name="Wang J."/>
            <person name="Liebig J."/>
        </authorList>
    </citation>
    <scope>NUCLEOTIDE SEQUENCE [LARGE SCALE GENOMIC DNA]</scope>
    <source>
        <strain evidence="1 2">R22 G/1</strain>
    </source>
</reference>
<dbReference type="GO" id="GO:0042800">
    <property type="term" value="F:histone H3K4 methyltransferase activity"/>
    <property type="evidence" value="ECO:0007669"/>
    <property type="project" value="TreeGrafter"/>
</dbReference>
<accession>E2BFF4</accession>
<dbReference type="PANTHER" id="PTHR46060">
    <property type="entry name" value="MARINER MOS1 TRANSPOSASE-LIKE PROTEIN"/>
    <property type="match status" value="1"/>
</dbReference>
<evidence type="ECO:0000313" key="1">
    <source>
        <dbReference type="EMBL" id="EFN85576.1"/>
    </source>
</evidence>
<dbReference type="EMBL" id="GL448026">
    <property type="protein sequence ID" value="EFN85576.1"/>
    <property type="molecule type" value="Genomic_DNA"/>
</dbReference>
<dbReference type="GO" id="GO:0046975">
    <property type="term" value="F:histone H3K36 methyltransferase activity"/>
    <property type="evidence" value="ECO:0007669"/>
    <property type="project" value="TreeGrafter"/>
</dbReference>
<dbReference type="GO" id="GO:0032259">
    <property type="term" value="P:methylation"/>
    <property type="evidence" value="ECO:0007669"/>
    <property type="project" value="UniProtKB-KW"/>
</dbReference>
<evidence type="ECO:0000313" key="2">
    <source>
        <dbReference type="Proteomes" id="UP000008237"/>
    </source>
</evidence>
<dbReference type="OrthoDB" id="10034054at2759"/>
<dbReference type="PANTHER" id="PTHR46060:SF2">
    <property type="entry name" value="HISTONE-LYSINE N-METHYLTRANSFERASE SETMAR"/>
    <property type="match status" value="1"/>
</dbReference>
<organism evidence="2">
    <name type="scientific">Harpegnathos saltator</name>
    <name type="common">Jerdon's jumping ant</name>
    <dbReference type="NCBI Taxonomy" id="610380"/>
    <lineage>
        <taxon>Eukaryota</taxon>
        <taxon>Metazoa</taxon>
        <taxon>Ecdysozoa</taxon>
        <taxon>Arthropoda</taxon>
        <taxon>Hexapoda</taxon>
        <taxon>Insecta</taxon>
        <taxon>Pterygota</taxon>
        <taxon>Neoptera</taxon>
        <taxon>Endopterygota</taxon>
        <taxon>Hymenoptera</taxon>
        <taxon>Apocrita</taxon>
        <taxon>Aculeata</taxon>
        <taxon>Formicoidea</taxon>
        <taxon>Formicidae</taxon>
        <taxon>Ponerinae</taxon>
        <taxon>Ponerini</taxon>
        <taxon>Harpegnathos</taxon>
    </lineage>
</organism>
<dbReference type="InterPro" id="IPR052709">
    <property type="entry name" value="Transposase-MT_Hybrid"/>
</dbReference>
<dbReference type="GO" id="GO:0000793">
    <property type="term" value="C:condensed chromosome"/>
    <property type="evidence" value="ECO:0007669"/>
    <property type="project" value="TreeGrafter"/>
</dbReference>
<dbReference type="GO" id="GO:0044547">
    <property type="term" value="F:DNA topoisomerase binding"/>
    <property type="evidence" value="ECO:0007669"/>
    <property type="project" value="TreeGrafter"/>
</dbReference>
<dbReference type="GO" id="GO:0035861">
    <property type="term" value="C:site of double-strand break"/>
    <property type="evidence" value="ECO:0007669"/>
    <property type="project" value="TreeGrafter"/>
</dbReference>
<feature type="non-terminal residue" evidence="1">
    <location>
        <position position="1"/>
    </location>
</feature>
<dbReference type="InterPro" id="IPR036397">
    <property type="entry name" value="RNaseH_sf"/>
</dbReference>
<dbReference type="Gene3D" id="3.30.420.10">
    <property type="entry name" value="Ribonuclease H-like superfamily/Ribonuclease H"/>
    <property type="match status" value="1"/>
</dbReference>
<protein>
    <submittedName>
        <fullName evidence="1">Histone-lysine N-methyltransferase SETMAR</fullName>
    </submittedName>
</protein>
<dbReference type="InParanoid" id="E2BFF4"/>
<dbReference type="Gene3D" id="1.10.10.10">
    <property type="entry name" value="Winged helix-like DNA-binding domain superfamily/Winged helix DNA-binding domain"/>
    <property type="match status" value="1"/>
</dbReference>
<dbReference type="GO" id="GO:0003690">
    <property type="term" value="F:double-stranded DNA binding"/>
    <property type="evidence" value="ECO:0007669"/>
    <property type="project" value="TreeGrafter"/>
</dbReference>
<dbReference type="InterPro" id="IPR036388">
    <property type="entry name" value="WH-like_DNA-bd_sf"/>
</dbReference>
<dbReference type="GO" id="GO:0044774">
    <property type="term" value="P:mitotic DNA integrity checkpoint signaling"/>
    <property type="evidence" value="ECO:0007669"/>
    <property type="project" value="TreeGrafter"/>
</dbReference>
<sequence length="156" mass="18701">SVYGEASLTERQCQHWFTCFHSRDFSVKDAPRLDRPIEIDDDRIKELLKSNRHYTTQEIVEKLNISCTSIENCLKELGYVNKLDIWVPHELIEIHLTKHINISHFFLKRKQNDLFLKQMLTDDEKWIVYDNVERKRSWSKHDEPLQSTSKTDIQTK</sequence>
<keyword evidence="2" id="KW-1185">Reference proteome</keyword>
<name>E2BFF4_HARSA</name>
<proteinExistence type="predicted"/>
<dbReference type="GO" id="GO:0031297">
    <property type="term" value="P:replication fork processing"/>
    <property type="evidence" value="ECO:0007669"/>
    <property type="project" value="TreeGrafter"/>
</dbReference>
<dbReference type="GO" id="GO:0006303">
    <property type="term" value="P:double-strand break repair via nonhomologous end joining"/>
    <property type="evidence" value="ECO:0007669"/>
    <property type="project" value="TreeGrafter"/>
</dbReference>
<keyword evidence="1" id="KW-0489">Methyltransferase</keyword>
<dbReference type="GO" id="GO:0000014">
    <property type="term" value="F:single-stranded DNA endodeoxyribonuclease activity"/>
    <property type="evidence" value="ECO:0007669"/>
    <property type="project" value="TreeGrafter"/>
</dbReference>
<dbReference type="Proteomes" id="UP000008237">
    <property type="component" value="Unassembled WGS sequence"/>
</dbReference>
<keyword evidence="1" id="KW-0808">Transferase</keyword>
<dbReference type="OMA" id="HINISHF"/>
<dbReference type="GO" id="GO:0003697">
    <property type="term" value="F:single-stranded DNA binding"/>
    <property type="evidence" value="ECO:0007669"/>
    <property type="project" value="TreeGrafter"/>
</dbReference>
<dbReference type="GO" id="GO:0015074">
    <property type="term" value="P:DNA integration"/>
    <property type="evidence" value="ECO:0007669"/>
    <property type="project" value="TreeGrafter"/>
</dbReference>
<feature type="non-terminal residue" evidence="1">
    <location>
        <position position="156"/>
    </location>
</feature>
<dbReference type="GO" id="GO:0000729">
    <property type="term" value="P:DNA double-strand break processing"/>
    <property type="evidence" value="ECO:0007669"/>
    <property type="project" value="TreeGrafter"/>
</dbReference>
<dbReference type="GO" id="GO:0005634">
    <property type="term" value="C:nucleus"/>
    <property type="evidence" value="ECO:0007669"/>
    <property type="project" value="TreeGrafter"/>
</dbReference>
<dbReference type="AlphaFoldDB" id="E2BFF4"/>
<gene>
    <name evidence="1" type="ORF">EAI_05096</name>
</gene>